<comment type="similarity">
    <text evidence="2">Belongs to the YkuD family.</text>
</comment>
<keyword evidence="5 7" id="KW-0573">Peptidoglycan synthesis</keyword>
<dbReference type="Proteomes" id="UP000273982">
    <property type="component" value="Chromosome"/>
</dbReference>
<evidence type="ECO:0000256" key="2">
    <source>
        <dbReference type="ARBA" id="ARBA00005992"/>
    </source>
</evidence>
<dbReference type="EMBL" id="CP034086">
    <property type="protein sequence ID" value="AZG77912.1"/>
    <property type="molecule type" value="Genomic_DNA"/>
</dbReference>
<keyword evidence="8" id="KW-0732">Signal</keyword>
<dbReference type="RefSeq" id="WP_124739543.1">
    <property type="nucleotide sequence ID" value="NZ_CP034086.1"/>
</dbReference>
<dbReference type="GO" id="GO:0018104">
    <property type="term" value="P:peptidoglycan-protein cross-linking"/>
    <property type="evidence" value="ECO:0007669"/>
    <property type="project" value="TreeGrafter"/>
</dbReference>
<dbReference type="PROSITE" id="PS52029">
    <property type="entry name" value="LD_TPASE"/>
    <property type="match status" value="1"/>
</dbReference>
<keyword evidence="6 7" id="KW-0961">Cell wall biogenesis/degradation</keyword>
<dbReference type="InterPro" id="IPR050979">
    <property type="entry name" value="LD-transpeptidase"/>
</dbReference>
<dbReference type="AlphaFoldDB" id="A0A3G8M9N2"/>
<organism evidence="10 11">
    <name type="scientific">Methylocystis rosea</name>
    <dbReference type="NCBI Taxonomy" id="173366"/>
    <lineage>
        <taxon>Bacteria</taxon>
        <taxon>Pseudomonadati</taxon>
        <taxon>Pseudomonadota</taxon>
        <taxon>Alphaproteobacteria</taxon>
        <taxon>Hyphomicrobiales</taxon>
        <taxon>Methylocystaceae</taxon>
        <taxon>Methylocystis</taxon>
    </lineage>
</organism>
<dbReference type="KEGG" id="mros:EHO51_14875"/>
<dbReference type="GO" id="GO:0016740">
    <property type="term" value="F:transferase activity"/>
    <property type="evidence" value="ECO:0007669"/>
    <property type="project" value="UniProtKB-KW"/>
</dbReference>
<dbReference type="CDD" id="cd16913">
    <property type="entry name" value="YkuD_like"/>
    <property type="match status" value="1"/>
</dbReference>
<protein>
    <submittedName>
        <fullName evidence="10">L,D-transpeptidase</fullName>
    </submittedName>
</protein>
<gene>
    <name evidence="10" type="ORF">EHO51_14875</name>
</gene>
<comment type="pathway">
    <text evidence="1 7">Cell wall biogenesis; peptidoglycan biosynthesis.</text>
</comment>
<evidence type="ECO:0000256" key="7">
    <source>
        <dbReference type="PROSITE-ProRule" id="PRU01373"/>
    </source>
</evidence>
<evidence type="ECO:0000313" key="11">
    <source>
        <dbReference type="Proteomes" id="UP000273982"/>
    </source>
</evidence>
<feature type="active site" description="Nucleophile" evidence="7">
    <location>
        <position position="110"/>
    </location>
</feature>
<dbReference type="GO" id="GO:0008360">
    <property type="term" value="P:regulation of cell shape"/>
    <property type="evidence" value="ECO:0007669"/>
    <property type="project" value="UniProtKB-UniRule"/>
</dbReference>
<feature type="chain" id="PRO_5018084568" evidence="8">
    <location>
        <begin position="23"/>
        <end position="183"/>
    </location>
</feature>
<dbReference type="GO" id="GO:0071555">
    <property type="term" value="P:cell wall organization"/>
    <property type="evidence" value="ECO:0007669"/>
    <property type="project" value="UniProtKB-UniRule"/>
</dbReference>
<dbReference type="Pfam" id="PF03734">
    <property type="entry name" value="YkuD"/>
    <property type="match status" value="1"/>
</dbReference>
<accession>A0A3G8M9N2</accession>
<dbReference type="InterPro" id="IPR038063">
    <property type="entry name" value="Transpep_catalytic_dom"/>
</dbReference>
<dbReference type="PANTHER" id="PTHR30582">
    <property type="entry name" value="L,D-TRANSPEPTIDASE"/>
    <property type="match status" value="1"/>
</dbReference>
<feature type="signal peptide" evidence="8">
    <location>
        <begin position="1"/>
        <end position="22"/>
    </location>
</feature>
<dbReference type="GO" id="GO:0005576">
    <property type="term" value="C:extracellular region"/>
    <property type="evidence" value="ECO:0007669"/>
    <property type="project" value="TreeGrafter"/>
</dbReference>
<sequence>MRIPVILPLILCPFACASAANAAAHIHINLSTQTMHVQSSSGSYSWPVSTARAGYSTPRGSFAPTGMQPMHYSRKYHMSPMPHSIFFRGGYAIHGSYATGMLGQPASHGCVRLSPGHAAMLYQMVQNEGGRISITGSPPHGHYYASARRGSSVHYASSRGRSYYGSGYAVADPFAALFGGGLF</sequence>
<evidence type="ECO:0000256" key="1">
    <source>
        <dbReference type="ARBA" id="ARBA00004752"/>
    </source>
</evidence>
<keyword evidence="3" id="KW-0808">Transferase</keyword>
<dbReference type="PANTHER" id="PTHR30582:SF2">
    <property type="entry name" value="L,D-TRANSPEPTIDASE YCIB-RELATED"/>
    <property type="match status" value="1"/>
</dbReference>
<evidence type="ECO:0000259" key="9">
    <source>
        <dbReference type="PROSITE" id="PS52029"/>
    </source>
</evidence>
<keyword evidence="4 7" id="KW-0133">Cell shape</keyword>
<feature type="domain" description="L,D-TPase catalytic" evidence="9">
    <location>
        <begin position="24"/>
        <end position="135"/>
    </location>
</feature>
<evidence type="ECO:0000256" key="8">
    <source>
        <dbReference type="SAM" id="SignalP"/>
    </source>
</evidence>
<reference evidence="10 11" key="1">
    <citation type="submission" date="2018-11" db="EMBL/GenBank/DDBJ databases">
        <title>Genome squencing of methanotrophic bacteria isolated from alkaline groundwater in Korea.</title>
        <authorList>
            <person name="Nguyen L.N."/>
        </authorList>
    </citation>
    <scope>NUCLEOTIDE SEQUENCE [LARGE SCALE GENOMIC DNA]</scope>
    <source>
        <strain evidence="10 11">GW6</strain>
    </source>
</reference>
<dbReference type="UniPathway" id="UPA00219"/>
<evidence type="ECO:0000256" key="3">
    <source>
        <dbReference type="ARBA" id="ARBA00022679"/>
    </source>
</evidence>
<name>A0A3G8M9N2_9HYPH</name>
<dbReference type="SUPFAM" id="SSF141523">
    <property type="entry name" value="L,D-transpeptidase catalytic domain-like"/>
    <property type="match status" value="1"/>
</dbReference>
<proteinExistence type="inferred from homology"/>
<dbReference type="Gene3D" id="2.40.440.10">
    <property type="entry name" value="L,D-transpeptidase catalytic domain-like"/>
    <property type="match status" value="1"/>
</dbReference>
<feature type="active site" description="Proton donor/acceptor" evidence="7">
    <location>
        <position position="94"/>
    </location>
</feature>
<evidence type="ECO:0000256" key="5">
    <source>
        <dbReference type="ARBA" id="ARBA00022984"/>
    </source>
</evidence>
<evidence type="ECO:0000256" key="6">
    <source>
        <dbReference type="ARBA" id="ARBA00023316"/>
    </source>
</evidence>
<evidence type="ECO:0000313" key="10">
    <source>
        <dbReference type="EMBL" id="AZG77912.1"/>
    </source>
</evidence>
<dbReference type="InterPro" id="IPR005490">
    <property type="entry name" value="LD_TPept_cat_dom"/>
</dbReference>
<evidence type="ECO:0000256" key="4">
    <source>
        <dbReference type="ARBA" id="ARBA00022960"/>
    </source>
</evidence>
<dbReference type="GO" id="GO:0071972">
    <property type="term" value="F:peptidoglycan L,D-transpeptidase activity"/>
    <property type="evidence" value="ECO:0007669"/>
    <property type="project" value="TreeGrafter"/>
</dbReference>